<feature type="domain" description="Thioester reductase (TE)" evidence="3">
    <location>
        <begin position="31"/>
        <end position="271"/>
    </location>
</feature>
<dbReference type="PANTHER" id="PTHR44845:SF1">
    <property type="entry name" value="L-2-AMINOADIPATE REDUCTASE"/>
    <property type="match status" value="1"/>
</dbReference>
<keyword evidence="5" id="KW-1185">Reference proteome</keyword>
<evidence type="ECO:0000313" key="4">
    <source>
        <dbReference type="EMBL" id="PCH45131.1"/>
    </source>
</evidence>
<reference evidence="4 5" key="1">
    <citation type="journal article" date="2012" name="Science">
        <title>The Paleozoic origin of enzymatic lignin decomposition reconstructed from 31 fungal genomes.</title>
        <authorList>
            <person name="Floudas D."/>
            <person name="Binder M."/>
            <person name="Riley R."/>
            <person name="Barry K."/>
            <person name="Blanchette R.A."/>
            <person name="Henrissat B."/>
            <person name="Martinez A.T."/>
            <person name="Otillar R."/>
            <person name="Spatafora J.W."/>
            <person name="Yadav J.S."/>
            <person name="Aerts A."/>
            <person name="Benoit I."/>
            <person name="Boyd A."/>
            <person name="Carlson A."/>
            <person name="Copeland A."/>
            <person name="Coutinho P.M."/>
            <person name="de Vries R.P."/>
            <person name="Ferreira P."/>
            <person name="Findley K."/>
            <person name="Foster B."/>
            <person name="Gaskell J."/>
            <person name="Glotzer D."/>
            <person name="Gorecki P."/>
            <person name="Heitman J."/>
            <person name="Hesse C."/>
            <person name="Hori C."/>
            <person name="Igarashi K."/>
            <person name="Jurgens J.A."/>
            <person name="Kallen N."/>
            <person name="Kersten P."/>
            <person name="Kohler A."/>
            <person name="Kuees U."/>
            <person name="Kumar T.K.A."/>
            <person name="Kuo A."/>
            <person name="LaButti K."/>
            <person name="Larrondo L.F."/>
            <person name="Lindquist E."/>
            <person name="Ling A."/>
            <person name="Lombard V."/>
            <person name="Lucas S."/>
            <person name="Lundell T."/>
            <person name="Martin R."/>
            <person name="McLaughlin D.J."/>
            <person name="Morgenstern I."/>
            <person name="Morin E."/>
            <person name="Murat C."/>
            <person name="Nagy L.G."/>
            <person name="Nolan M."/>
            <person name="Ohm R.A."/>
            <person name="Patyshakuliyeva A."/>
            <person name="Rokas A."/>
            <person name="Ruiz-Duenas F.J."/>
            <person name="Sabat G."/>
            <person name="Salamov A."/>
            <person name="Samejima M."/>
            <person name="Schmutz J."/>
            <person name="Slot J.C."/>
            <person name="St John F."/>
            <person name="Stenlid J."/>
            <person name="Sun H."/>
            <person name="Sun S."/>
            <person name="Syed K."/>
            <person name="Tsang A."/>
            <person name="Wiebenga A."/>
            <person name="Young D."/>
            <person name="Pisabarro A."/>
            <person name="Eastwood D.C."/>
            <person name="Martin F."/>
            <person name="Cullen D."/>
            <person name="Grigoriev I.V."/>
            <person name="Hibbett D.S."/>
        </authorList>
    </citation>
    <scope>NUCLEOTIDE SEQUENCE [LARGE SCALE GENOMIC DNA]</scope>
    <source>
        <strain evidence="4 5">MD-104</strain>
    </source>
</reference>
<gene>
    <name evidence="4" type="ORF">WOLCODRAFT_77800</name>
</gene>
<dbReference type="PANTHER" id="PTHR44845">
    <property type="entry name" value="CARRIER DOMAIN-CONTAINING PROTEIN"/>
    <property type="match status" value="1"/>
</dbReference>
<name>A0A2H3JT21_WOLCO</name>
<evidence type="ECO:0000313" key="5">
    <source>
        <dbReference type="Proteomes" id="UP000218811"/>
    </source>
</evidence>
<dbReference type="InterPro" id="IPR036291">
    <property type="entry name" value="NAD(P)-bd_dom_sf"/>
</dbReference>
<dbReference type="STRING" id="742152.A0A2H3JT21"/>
<sequence>MADKFADGLPLRCADDYTTSVDRAGRDVVLLTGSTGSLGCHLLEAMVSSLSISRVYAFNRQARNGTDLRTRQAAALEERGINPTILDTPKVVLLEGDLTKKNWGLAAEIYHDLQHSVTHIIHNGIAWPVDWVSKLSAFEPAVKSLRSLIDFALTSPLPIVPRLLFASSISVLQRAPRDFSVPEGPVDPDFSMTNGYSEAKWVCEQVLYAAAAQTPLDPVIMRVGQLSGGPAGAWARNEYIPALVQSALHLGGLPDDPRIVNMLPLDVGAAAVLDCLYAPRTIITTHIVHPRGISWHSIAAVLSSELGVPLIPFDEWYRRLQTLAASSASKTKSTSGGYRRPRLHALLIIPVYQHMLATLHTGRMALGFPDEEVSQTLVASPTLADPALRDVGVADVRRWLAYWYKVGMLERPKALQSHL</sequence>
<dbReference type="OrthoDB" id="429813at2759"/>
<dbReference type="OMA" id="HDFINLM"/>
<dbReference type="Gene3D" id="3.40.50.720">
    <property type="entry name" value="NAD(P)-binding Rossmann-like Domain"/>
    <property type="match status" value="1"/>
</dbReference>
<organism evidence="4 5">
    <name type="scientific">Wolfiporia cocos (strain MD-104)</name>
    <name type="common">Brown rot fungus</name>
    <dbReference type="NCBI Taxonomy" id="742152"/>
    <lineage>
        <taxon>Eukaryota</taxon>
        <taxon>Fungi</taxon>
        <taxon>Dikarya</taxon>
        <taxon>Basidiomycota</taxon>
        <taxon>Agaricomycotina</taxon>
        <taxon>Agaricomycetes</taxon>
        <taxon>Polyporales</taxon>
        <taxon>Phaeolaceae</taxon>
        <taxon>Wolfiporia</taxon>
    </lineage>
</organism>
<evidence type="ECO:0000256" key="1">
    <source>
        <dbReference type="ARBA" id="ARBA00022450"/>
    </source>
</evidence>
<keyword evidence="2" id="KW-0597">Phosphoprotein</keyword>
<dbReference type="SUPFAM" id="SSF51735">
    <property type="entry name" value="NAD(P)-binding Rossmann-fold domains"/>
    <property type="match status" value="1"/>
</dbReference>
<dbReference type="Proteomes" id="UP000218811">
    <property type="component" value="Unassembled WGS sequence"/>
</dbReference>
<evidence type="ECO:0000256" key="2">
    <source>
        <dbReference type="ARBA" id="ARBA00022553"/>
    </source>
</evidence>
<keyword evidence="1" id="KW-0596">Phosphopantetheine</keyword>
<protein>
    <submittedName>
        <fullName evidence="4">NAD(P)-binding protein</fullName>
    </submittedName>
</protein>
<dbReference type="InterPro" id="IPR013120">
    <property type="entry name" value="FAR_NAD-bd"/>
</dbReference>
<dbReference type="Pfam" id="PF07993">
    <property type="entry name" value="NAD_binding_4"/>
    <property type="match status" value="1"/>
</dbReference>
<dbReference type="AlphaFoldDB" id="A0A2H3JT21"/>
<evidence type="ECO:0000259" key="3">
    <source>
        <dbReference type="Pfam" id="PF07993"/>
    </source>
</evidence>
<proteinExistence type="predicted"/>
<accession>A0A2H3JT21</accession>
<dbReference type="EMBL" id="KB468168">
    <property type="protein sequence ID" value="PCH45131.1"/>
    <property type="molecule type" value="Genomic_DNA"/>
</dbReference>